<feature type="compositionally biased region" description="Polar residues" evidence="1">
    <location>
        <begin position="203"/>
        <end position="220"/>
    </location>
</feature>
<feature type="compositionally biased region" description="Basic and acidic residues" evidence="1">
    <location>
        <begin position="348"/>
        <end position="360"/>
    </location>
</feature>
<dbReference type="AlphaFoldDB" id="A0AAD2FZK8"/>
<proteinExistence type="predicted"/>
<comment type="caution">
    <text evidence="2">The sequence shown here is derived from an EMBL/GenBank/DDBJ whole genome shotgun (WGS) entry which is preliminary data.</text>
</comment>
<feature type="region of interest" description="Disordered" evidence="1">
    <location>
        <begin position="1"/>
        <end position="28"/>
    </location>
</feature>
<accession>A0AAD2FZK8</accession>
<feature type="region of interest" description="Disordered" evidence="1">
    <location>
        <begin position="342"/>
        <end position="372"/>
    </location>
</feature>
<feature type="region of interest" description="Disordered" evidence="1">
    <location>
        <begin position="145"/>
        <end position="176"/>
    </location>
</feature>
<dbReference type="EMBL" id="CAKOGP040001969">
    <property type="protein sequence ID" value="CAJ1958216.1"/>
    <property type="molecule type" value="Genomic_DNA"/>
</dbReference>
<protein>
    <submittedName>
        <fullName evidence="2">Uncharacterized protein</fullName>
    </submittedName>
</protein>
<gene>
    <name evidence="2" type="ORF">CYCCA115_LOCUS17080</name>
</gene>
<name>A0AAD2FZK8_9STRA</name>
<reference evidence="2" key="1">
    <citation type="submission" date="2023-08" db="EMBL/GenBank/DDBJ databases">
        <authorList>
            <person name="Audoor S."/>
            <person name="Bilcke G."/>
        </authorList>
    </citation>
    <scope>NUCLEOTIDE SEQUENCE</scope>
</reference>
<evidence type="ECO:0000313" key="2">
    <source>
        <dbReference type="EMBL" id="CAJ1958216.1"/>
    </source>
</evidence>
<sequence length="384" mass="42747">MSEPGEITLDNSFDDDMNDETNPTQPSNRMLASSAAESLVEMAAYRIDLEPSKVKFLQHIMKKELITEVWQLHYMDSANWREMGFPIGLVASIRRLMHEKDMTESGRKPFKKEYDCISGFNNDELRSHVFKGMPSHTANMAGFKTDDDYDDGESVATEPGTPIEVPQKRGASAKMKRISDITLSERLSNRLLISPYGPKQKLDSSNTDSPQTIKASSSIKDQPPVSAPRRSSKKGVHAGTHSPALSPIRTNQNKTEGQVPCLRTSMPVRPLRRPTIHDRPDMKFDLDDLSDTGSFSMESVGLIIAESKGREQKVGIDASMRVVNGSFEDIRDLFVEGAESTIDEVGESESKFSDDSKDGQDPSMSTRSSTLHNNGRLLQNVWKC</sequence>
<feature type="region of interest" description="Disordered" evidence="1">
    <location>
        <begin position="192"/>
        <end position="259"/>
    </location>
</feature>
<organism evidence="2 3">
    <name type="scientific">Cylindrotheca closterium</name>
    <dbReference type="NCBI Taxonomy" id="2856"/>
    <lineage>
        <taxon>Eukaryota</taxon>
        <taxon>Sar</taxon>
        <taxon>Stramenopiles</taxon>
        <taxon>Ochrophyta</taxon>
        <taxon>Bacillariophyta</taxon>
        <taxon>Bacillariophyceae</taxon>
        <taxon>Bacillariophycidae</taxon>
        <taxon>Bacillariales</taxon>
        <taxon>Bacillariaceae</taxon>
        <taxon>Cylindrotheca</taxon>
    </lineage>
</organism>
<keyword evidence="3" id="KW-1185">Reference proteome</keyword>
<dbReference type="Proteomes" id="UP001295423">
    <property type="component" value="Unassembled WGS sequence"/>
</dbReference>
<evidence type="ECO:0000256" key="1">
    <source>
        <dbReference type="SAM" id="MobiDB-lite"/>
    </source>
</evidence>
<feature type="compositionally biased region" description="Polar residues" evidence="1">
    <location>
        <begin position="362"/>
        <end position="372"/>
    </location>
</feature>
<evidence type="ECO:0000313" key="3">
    <source>
        <dbReference type="Proteomes" id="UP001295423"/>
    </source>
</evidence>